<keyword evidence="3" id="KW-1185">Reference proteome</keyword>
<evidence type="ECO:0000313" key="2">
    <source>
        <dbReference type="EMBL" id="CAB0020877.1"/>
    </source>
</evidence>
<sequence length="90" mass="9923">MTSDLPGIGPSNISNDVRSSPPNDEDLLLVYDEDGRETGGELLRRVPLLCLPLDDDDELVLLLLRSGSDGIDFCNELPILTFNVQQIRVN</sequence>
<reference evidence="2 3" key="1">
    <citation type="submission" date="2020-02" db="EMBL/GenBank/DDBJ databases">
        <authorList>
            <person name="Ferguson B K."/>
        </authorList>
    </citation>
    <scope>NUCLEOTIDE SEQUENCE [LARGE SCALE GENOMIC DNA]</scope>
</reference>
<gene>
    <name evidence="2" type="ORF">NTEN_LOCUS24407</name>
</gene>
<feature type="compositionally biased region" description="Polar residues" evidence="1">
    <location>
        <begin position="11"/>
        <end position="22"/>
    </location>
</feature>
<dbReference type="AlphaFoldDB" id="A0A6H5HW68"/>
<dbReference type="EMBL" id="CADCXU010035973">
    <property type="protein sequence ID" value="CAB0020877.1"/>
    <property type="molecule type" value="Genomic_DNA"/>
</dbReference>
<accession>A0A6H5HW68</accession>
<name>A0A6H5HW68_9HEMI</name>
<feature type="non-terminal residue" evidence="2">
    <location>
        <position position="90"/>
    </location>
</feature>
<evidence type="ECO:0000256" key="1">
    <source>
        <dbReference type="SAM" id="MobiDB-lite"/>
    </source>
</evidence>
<proteinExistence type="predicted"/>
<organism evidence="2 3">
    <name type="scientific">Nesidiocoris tenuis</name>
    <dbReference type="NCBI Taxonomy" id="355587"/>
    <lineage>
        <taxon>Eukaryota</taxon>
        <taxon>Metazoa</taxon>
        <taxon>Ecdysozoa</taxon>
        <taxon>Arthropoda</taxon>
        <taxon>Hexapoda</taxon>
        <taxon>Insecta</taxon>
        <taxon>Pterygota</taxon>
        <taxon>Neoptera</taxon>
        <taxon>Paraneoptera</taxon>
        <taxon>Hemiptera</taxon>
        <taxon>Heteroptera</taxon>
        <taxon>Panheteroptera</taxon>
        <taxon>Cimicomorpha</taxon>
        <taxon>Miridae</taxon>
        <taxon>Dicyphina</taxon>
        <taxon>Nesidiocoris</taxon>
    </lineage>
</organism>
<protein>
    <submittedName>
        <fullName evidence="2">Uncharacterized protein</fullName>
    </submittedName>
</protein>
<evidence type="ECO:0000313" key="3">
    <source>
        <dbReference type="Proteomes" id="UP000479000"/>
    </source>
</evidence>
<dbReference type="Proteomes" id="UP000479000">
    <property type="component" value="Unassembled WGS sequence"/>
</dbReference>
<feature type="region of interest" description="Disordered" evidence="1">
    <location>
        <begin position="1"/>
        <end position="26"/>
    </location>
</feature>